<dbReference type="Pfam" id="PF13346">
    <property type="entry name" value="ABC2_membrane_5"/>
    <property type="match status" value="1"/>
</dbReference>
<dbReference type="AlphaFoldDB" id="K6V7R8"/>
<comment type="caution">
    <text evidence="2">The sequence shown here is derived from an EMBL/GenBank/DDBJ whole genome shotgun (WGS) entry which is preliminary data.</text>
</comment>
<dbReference type="InterPro" id="IPR025699">
    <property type="entry name" value="ABC2_memb-like"/>
</dbReference>
<feature type="transmembrane region" description="Helical" evidence="1">
    <location>
        <begin position="155"/>
        <end position="178"/>
    </location>
</feature>
<evidence type="ECO:0000313" key="3">
    <source>
        <dbReference type="Proteomes" id="UP000008495"/>
    </source>
</evidence>
<protein>
    <submittedName>
        <fullName evidence="2">Uncharacterized protein</fullName>
    </submittedName>
</protein>
<dbReference type="Proteomes" id="UP000008495">
    <property type="component" value="Unassembled WGS sequence"/>
</dbReference>
<keyword evidence="1" id="KW-1133">Transmembrane helix</keyword>
<feature type="transmembrane region" description="Helical" evidence="1">
    <location>
        <begin position="31"/>
        <end position="57"/>
    </location>
</feature>
<keyword evidence="1" id="KW-0472">Membrane</keyword>
<feature type="transmembrane region" description="Helical" evidence="1">
    <location>
        <begin position="190"/>
        <end position="209"/>
    </location>
</feature>
<evidence type="ECO:0000313" key="2">
    <source>
        <dbReference type="EMBL" id="GAB78273.1"/>
    </source>
</evidence>
<dbReference type="RefSeq" id="WP_006503028.1">
    <property type="nucleotide sequence ID" value="NZ_BAGZ01000008.1"/>
</dbReference>
<organism evidence="2 3">
    <name type="scientific">Austwickia chelonae NBRC 105200</name>
    <dbReference type="NCBI Taxonomy" id="1184607"/>
    <lineage>
        <taxon>Bacteria</taxon>
        <taxon>Bacillati</taxon>
        <taxon>Actinomycetota</taxon>
        <taxon>Actinomycetes</taxon>
        <taxon>Micrococcales</taxon>
        <taxon>Dermatophilaceae</taxon>
        <taxon>Austwickia</taxon>
    </lineage>
</organism>
<proteinExistence type="predicted"/>
<reference evidence="2 3" key="1">
    <citation type="submission" date="2012-08" db="EMBL/GenBank/DDBJ databases">
        <title>Whole genome shotgun sequence of Austwickia chelonae NBRC 105200.</title>
        <authorList>
            <person name="Yoshida I."/>
            <person name="Hosoyama A."/>
            <person name="Tsuchikane K."/>
            <person name="Katsumata H."/>
            <person name="Ando Y."/>
            <person name="Ohji S."/>
            <person name="Hamada M."/>
            <person name="Tamura T."/>
            <person name="Yamazoe A."/>
            <person name="Yamazaki S."/>
            <person name="Fujita N."/>
        </authorList>
    </citation>
    <scope>NUCLEOTIDE SEQUENCE [LARGE SCALE GENOMIC DNA]</scope>
    <source>
        <strain evidence="2 3">NBRC 105200</strain>
    </source>
</reference>
<gene>
    <name evidence="2" type="ORF">AUCHE_08_05190</name>
</gene>
<accession>K6V7R8</accession>
<keyword evidence="3" id="KW-1185">Reference proteome</keyword>
<feature type="transmembrane region" description="Helical" evidence="1">
    <location>
        <begin position="93"/>
        <end position="113"/>
    </location>
</feature>
<sequence length="218" mass="23485">MSDTPPLTSESPTLSMLRMDLLRVYSDRRQIGALLICALGSGMAFGAQQGMLFLFIMGMMALLSLFRADETARISLLCDELPLKRCEVVHARYLLILVLLASLAGVGNLLAVVDSVRGRSSLDEALVGVAGHIGALAVVQSFLVPVIVRYGVQRANLFLFTVCGAALGVLVVVGTRMTSSLPLSGPPPEATWLAPVAVAASWWASYRITMRLYEHQDH</sequence>
<dbReference type="EMBL" id="BAGZ01000008">
    <property type="protein sequence ID" value="GAB78273.1"/>
    <property type="molecule type" value="Genomic_DNA"/>
</dbReference>
<keyword evidence="1" id="KW-0812">Transmembrane</keyword>
<evidence type="ECO:0000256" key="1">
    <source>
        <dbReference type="SAM" id="Phobius"/>
    </source>
</evidence>
<feature type="transmembrane region" description="Helical" evidence="1">
    <location>
        <begin position="125"/>
        <end position="148"/>
    </location>
</feature>
<name>K6V7R8_9MICO</name>